<dbReference type="SUPFAM" id="SSF51735">
    <property type="entry name" value="NAD(P)-binding Rossmann-fold domains"/>
    <property type="match status" value="1"/>
</dbReference>
<proteinExistence type="predicted"/>
<dbReference type="PANTHER" id="PTHR48079">
    <property type="entry name" value="PROTEIN YEEZ"/>
    <property type="match status" value="1"/>
</dbReference>
<reference evidence="2" key="1">
    <citation type="submission" date="2020-05" db="EMBL/GenBank/DDBJ databases">
        <authorList>
            <person name="Chiriac C."/>
            <person name="Salcher M."/>
            <person name="Ghai R."/>
            <person name="Kavagutti S V."/>
        </authorList>
    </citation>
    <scope>NUCLEOTIDE SEQUENCE</scope>
</reference>
<dbReference type="InterPro" id="IPR051783">
    <property type="entry name" value="NAD(P)-dependent_oxidoreduct"/>
</dbReference>
<dbReference type="PANTHER" id="PTHR48079:SF6">
    <property type="entry name" value="NAD(P)-BINDING DOMAIN-CONTAINING PROTEIN-RELATED"/>
    <property type="match status" value="1"/>
</dbReference>
<accession>A0A6J6LD24</accession>
<feature type="domain" description="NAD-dependent epimerase/dehydratase" evidence="1">
    <location>
        <begin position="4"/>
        <end position="184"/>
    </location>
</feature>
<dbReference type="InterPro" id="IPR001509">
    <property type="entry name" value="Epimerase_deHydtase"/>
</dbReference>
<sequence length="290" mass="31843">MSRILVTGINSPLGQAVGRKLIAEGHSVVGTVRSLKIKTQGLPANELIALDLEDKLTFINIVGKFESFVHIASMNEGSAEALLKSTGLGMIYLLDRAKQLDIRRLVHISSMSIHGRVSIKVVDENTSVRHSVPVGAAKWAAECFISNEKSSVDAVSIRSPAIAGPYANRHFLAKIFLDMARGLDKISLSNPDHLFNNIVHECVLADFIITLLDSESSPIYRAVPIGSTEPIPLREIIEVMAKATKYKGQINWIEPKTPPFRIDSTGAIELGYKPITTLETINRWMHDAKL</sequence>
<dbReference type="InterPro" id="IPR036291">
    <property type="entry name" value="NAD(P)-bd_dom_sf"/>
</dbReference>
<name>A0A6J6LD24_9ZZZZ</name>
<dbReference type="GO" id="GO:0005737">
    <property type="term" value="C:cytoplasm"/>
    <property type="evidence" value="ECO:0007669"/>
    <property type="project" value="TreeGrafter"/>
</dbReference>
<dbReference type="GO" id="GO:0004029">
    <property type="term" value="F:aldehyde dehydrogenase (NAD+) activity"/>
    <property type="evidence" value="ECO:0007669"/>
    <property type="project" value="TreeGrafter"/>
</dbReference>
<gene>
    <name evidence="2" type="ORF">UFOPK2292_00180</name>
</gene>
<dbReference type="EMBL" id="CAEZWU010000016">
    <property type="protein sequence ID" value="CAB4659730.1"/>
    <property type="molecule type" value="Genomic_DNA"/>
</dbReference>
<dbReference type="Gene3D" id="3.40.50.720">
    <property type="entry name" value="NAD(P)-binding Rossmann-like Domain"/>
    <property type="match status" value="1"/>
</dbReference>
<organism evidence="2">
    <name type="scientific">freshwater metagenome</name>
    <dbReference type="NCBI Taxonomy" id="449393"/>
    <lineage>
        <taxon>unclassified sequences</taxon>
        <taxon>metagenomes</taxon>
        <taxon>ecological metagenomes</taxon>
    </lineage>
</organism>
<evidence type="ECO:0000313" key="2">
    <source>
        <dbReference type="EMBL" id="CAB4659730.1"/>
    </source>
</evidence>
<dbReference type="AlphaFoldDB" id="A0A6J6LD24"/>
<dbReference type="Pfam" id="PF01370">
    <property type="entry name" value="Epimerase"/>
    <property type="match status" value="1"/>
</dbReference>
<evidence type="ECO:0000259" key="1">
    <source>
        <dbReference type="Pfam" id="PF01370"/>
    </source>
</evidence>
<protein>
    <submittedName>
        <fullName evidence="2">Unannotated protein</fullName>
    </submittedName>
</protein>